<keyword evidence="3" id="KW-1185">Reference proteome</keyword>
<name>A0AAD5DW86_9CHLO</name>
<feature type="signal peptide" evidence="1">
    <location>
        <begin position="1"/>
        <end position="23"/>
    </location>
</feature>
<evidence type="ECO:0000313" key="2">
    <source>
        <dbReference type="EMBL" id="KAI7843553.1"/>
    </source>
</evidence>
<dbReference type="AlphaFoldDB" id="A0AAD5DW86"/>
<reference evidence="2" key="1">
    <citation type="submission" date="2020-11" db="EMBL/GenBank/DDBJ databases">
        <title>Chlorella ohadii genome sequencing and assembly.</title>
        <authorList>
            <person name="Murik O."/>
            <person name="Treves H."/>
            <person name="Kedem I."/>
            <person name="Shotland Y."/>
            <person name="Kaplan A."/>
        </authorList>
    </citation>
    <scope>NUCLEOTIDE SEQUENCE</scope>
    <source>
        <strain evidence="2">1</strain>
    </source>
</reference>
<proteinExistence type="predicted"/>
<gene>
    <name evidence="2" type="ORF">COHA_002795</name>
</gene>
<evidence type="ECO:0000313" key="3">
    <source>
        <dbReference type="Proteomes" id="UP001205105"/>
    </source>
</evidence>
<evidence type="ECO:0000256" key="1">
    <source>
        <dbReference type="SAM" id="SignalP"/>
    </source>
</evidence>
<protein>
    <submittedName>
        <fullName evidence="2">Uncharacterized protein</fullName>
    </submittedName>
</protein>
<sequence length="106" mass="11403">MRAAALLLLGLLLAAASLDGACARALKARALKQDGPVLCIYCDGNRNRKTYALGYSATCSWRGRQVALEVLNLDECPYQIGDFTYVTANYYLGGVGCPYSDAVIEC</sequence>
<dbReference type="Proteomes" id="UP001205105">
    <property type="component" value="Unassembled WGS sequence"/>
</dbReference>
<feature type="chain" id="PRO_5042033366" evidence="1">
    <location>
        <begin position="24"/>
        <end position="106"/>
    </location>
</feature>
<accession>A0AAD5DW86</accession>
<dbReference type="EMBL" id="JADXDR010000037">
    <property type="protein sequence ID" value="KAI7843553.1"/>
    <property type="molecule type" value="Genomic_DNA"/>
</dbReference>
<comment type="caution">
    <text evidence="2">The sequence shown here is derived from an EMBL/GenBank/DDBJ whole genome shotgun (WGS) entry which is preliminary data.</text>
</comment>
<organism evidence="2 3">
    <name type="scientific">Chlorella ohadii</name>
    <dbReference type="NCBI Taxonomy" id="2649997"/>
    <lineage>
        <taxon>Eukaryota</taxon>
        <taxon>Viridiplantae</taxon>
        <taxon>Chlorophyta</taxon>
        <taxon>core chlorophytes</taxon>
        <taxon>Trebouxiophyceae</taxon>
        <taxon>Chlorellales</taxon>
        <taxon>Chlorellaceae</taxon>
        <taxon>Chlorella clade</taxon>
        <taxon>Chlorella</taxon>
    </lineage>
</organism>
<keyword evidence="1" id="KW-0732">Signal</keyword>